<evidence type="ECO:0000313" key="2">
    <source>
        <dbReference type="Proteomes" id="UP001314170"/>
    </source>
</evidence>
<gene>
    <name evidence="1" type="ORF">DCAF_LOCUS26775</name>
</gene>
<proteinExistence type="predicted"/>
<dbReference type="EMBL" id="CAWUPB010001197">
    <property type="protein sequence ID" value="CAK7356502.1"/>
    <property type="molecule type" value="Genomic_DNA"/>
</dbReference>
<comment type="caution">
    <text evidence="1">The sequence shown here is derived from an EMBL/GenBank/DDBJ whole genome shotgun (WGS) entry which is preliminary data.</text>
</comment>
<dbReference type="Proteomes" id="UP001314170">
    <property type="component" value="Unassembled WGS sequence"/>
</dbReference>
<evidence type="ECO:0000313" key="1">
    <source>
        <dbReference type="EMBL" id="CAK7356502.1"/>
    </source>
</evidence>
<keyword evidence="2" id="KW-1185">Reference proteome</keyword>
<reference evidence="1 2" key="1">
    <citation type="submission" date="2024-01" db="EMBL/GenBank/DDBJ databases">
        <authorList>
            <person name="Waweru B."/>
        </authorList>
    </citation>
    <scope>NUCLEOTIDE SEQUENCE [LARGE SCALE GENOMIC DNA]</scope>
</reference>
<dbReference type="AlphaFoldDB" id="A0AAV1SU00"/>
<name>A0AAV1SU00_9ROSI</name>
<sequence length="75" mass="8470">MPIFYAKKGIEEDANVALDIAFETVETPTSQWLEVFDGSCDKVYEWDWIARGLAEFGLSWADIFSPLAWAGPKPK</sequence>
<accession>A0AAV1SU00</accession>
<organism evidence="1 2">
    <name type="scientific">Dovyalis caffra</name>
    <dbReference type="NCBI Taxonomy" id="77055"/>
    <lineage>
        <taxon>Eukaryota</taxon>
        <taxon>Viridiplantae</taxon>
        <taxon>Streptophyta</taxon>
        <taxon>Embryophyta</taxon>
        <taxon>Tracheophyta</taxon>
        <taxon>Spermatophyta</taxon>
        <taxon>Magnoliopsida</taxon>
        <taxon>eudicotyledons</taxon>
        <taxon>Gunneridae</taxon>
        <taxon>Pentapetalae</taxon>
        <taxon>rosids</taxon>
        <taxon>fabids</taxon>
        <taxon>Malpighiales</taxon>
        <taxon>Salicaceae</taxon>
        <taxon>Flacourtieae</taxon>
        <taxon>Dovyalis</taxon>
    </lineage>
</organism>
<protein>
    <submittedName>
        <fullName evidence="1">Uncharacterized protein</fullName>
    </submittedName>
</protein>